<dbReference type="Pfam" id="PF02955">
    <property type="entry name" value="GSH-S_ATP"/>
    <property type="match status" value="1"/>
</dbReference>
<comment type="caution">
    <text evidence="12">The sequence shown here is derived from an EMBL/GenBank/DDBJ whole genome shotgun (WGS) entry which is preliminary data.</text>
</comment>
<feature type="domain" description="ATP-grasp" evidence="11">
    <location>
        <begin position="124"/>
        <end position="311"/>
    </location>
</feature>
<dbReference type="InterPro" id="IPR011761">
    <property type="entry name" value="ATP-grasp"/>
</dbReference>
<dbReference type="InterPro" id="IPR016185">
    <property type="entry name" value="PreATP-grasp_dom_sf"/>
</dbReference>
<dbReference type="FunFam" id="3.30.470.20:FF:000010">
    <property type="entry name" value="Glutathione synthetase"/>
    <property type="match status" value="1"/>
</dbReference>
<dbReference type="Proteomes" id="UP000269708">
    <property type="component" value="Unassembled WGS sequence"/>
</dbReference>
<evidence type="ECO:0000256" key="9">
    <source>
        <dbReference type="ARBA" id="ARBA00023211"/>
    </source>
</evidence>
<gene>
    <name evidence="10" type="primary">gshB</name>
    <name evidence="12" type="ORF">EDC50_2894</name>
</gene>
<comment type="cofactor">
    <cofactor evidence="2">
        <name>Mg(2+)</name>
        <dbReference type="ChEBI" id="CHEBI:18420"/>
    </cofactor>
</comment>
<dbReference type="SUPFAM" id="SSF52440">
    <property type="entry name" value="PreATP-grasp domain"/>
    <property type="match status" value="1"/>
</dbReference>
<evidence type="ECO:0000256" key="3">
    <source>
        <dbReference type="ARBA" id="ARBA00022598"/>
    </source>
</evidence>
<dbReference type="RefSeq" id="WP_123771215.1">
    <property type="nucleotide sequence ID" value="NZ_RKQN01000005.1"/>
</dbReference>
<keyword evidence="5" id="KW-0479">Metal-binding</keyword>
<evidence type="ECO:0000256" key="2">
    <source>
        <dbReference type="ARBA" id="ARBA00001946"/>
    </source>
</evidence>
<evidence type="ECO:0000256" key="4">
    <source>
        <dbReference type="ARBA" id="ARBA00022684"/>
    </source>
</evidence>
<dbReference type="EC" id="6.3.2.3" evidence="10"/>
<dbReference type="AlphaFoldDB" id="A0A3N4V6X5"/>
<evidence type="ECO:0000313" key="13">
    <source>
        <dbReference type="Proteomes" id="UP000269708"/>
    </source>
</evidence>
<evidence type="ECO:0000256" key="5">
    <source>
        <dbReference type="ARBA" id="ARBA00022723"/>
    </source>
</evidence>
<dbReference type="Pfam" id="PF02951">
    <property type="entry name" value="GSH-S_N"/>
    <property type="match status" value="1"/>
</dbReference>
<dbReference type="PROSITE" id="PS50975">
    <property type="entry name" value="ATP_GRASP"/>
    <property type="match status" value="1"/>
</dbReference>
<keyword evidence="6 10" id="KW-0547">Nucleotide-binding</keyword>
<keyword evidence="4 10" id="KW-0317">Glutathione biosynthesis</keyword>
<dbReference type="UniPathway" id="UPA00142">
    <property type="reaction ID" value="UER00210"/>
</dbReference>
<organism evidence="12 13">
    <name type="scientific">Vulcaniibacterium tengchongense</name>
    <dbReference type="NCBI Taxonomy" id="1273429"/>
    <lineage>
        <taxon>Bacteria</taxon>
        <taxon>Pseudomonadati</taxon>
        <taxon>Pseudomonadota</taxon>
        <taxon>Gammaproteobacteria</taxon>
        <taxon>Lysobacterales</taxon>
        <taxon>Lysobacteraceae</taxon>
        <taxon>Vulcaniibacterium</taxon>
    </lineage>
</organism>
<accession>A0A3N4V6X5</accession>
<proteinExistence type="inferred from homology"/>
<dbReference type="FunFam" id="3.30.1490.20:FF:000009">
    <property type="entry name" value="Glutathione synthetase"/>
    <property type="match status" value="1"/>
</dbReference>
<evidence type="ECO:0000259" key="11">
    <source>
        <dbReference type="PROSITE" id="PS50975"/>
    </source>
</evidence>
<evidence type="ECO:0000313" key="12">
    <source>
        <dbReference type="EMBL" id="RPE75449.1"/>
    </source>
</evidence>
<name>A0A3N4V6X5_9GAMM</name>
<keyword evidence="8" id="KW-0460">Magnesium</keyword>
<dbReference type="Gene3D" id="3.40.50.20">
    <property type="match status" value="1"/>
</dbReference>
<dbReference type="NCBIfam" id="TIGR01380">
    <property type="entry name" value="glut_syn"/>
    <property type="match status" value="1"/>
</dbReference>
<comment type="similarity">
    <text evidence="10">Belongs to the prokaryotic GSH synthase family.</text>
</comment>
<evidence type="ECO:0000256" key="8">
    <source>
        <dbReference type="ARBA" id="ARBA00022842"/>
    </source>
</evidence>
<dbReference type="InterPro" id="IPR013815">
    <property type="entry name" value="ATP_grasp_subdomain_1"/>
</dbReference>
<dbReference type="GO" id="GO:0005524">
    <property type="term" value="F:ATP binding"/>
    <property type="evidence" value="ECO:0007669"/>
    <property type="project" value="UniProtKB-UniRule"/>
</dbReference>
<evidence type="ECO:0000256" key="1">
    <source>
        <dbReference type="ARBA" id="ARBA00001936"/>
    </source>
</evidence>
<dbReference type="HAMAP" id="MF_00162">
    <property type="entry name" value="GSH_S"/>
    <property type="match status" value="1"/>
</dbReference>
<dbReference type="EMBL" id="RKQN01000005">
    <property type="protein sequence ID" value="RPE75449.1"/>
    <property type="molecule type" value="Genomic_DNA"/>
</dbReference>
<dbReference type="InterPro" id="IPR004215">
    <property type="entry name" value="GSHS_N"/>
</dbReference>
<evidence type="ECO:0000256" key="7">
    <source>
        <dbReference type="ARBA" id="ARBA00022840"/>
    </source>
</evidence>
<keyword evidence="7 10" id="KW-0067">ATP-binding</keyword>
<comment type="pathway">
    <text evidence="10">Sulfur metabolism; glutathione biosynthesis; glutathione from L-cysteine and L-glutamate: step 2/2.</text>
</comment>
<dbReference type="SUPFAM" id="SSF56059">
    <property type="entry name" value="Glutathione synthetase ATP-binding domain-like"/>
    <property type="match status" value="1"/>
</dbReference>
<dbReference type="OrthoDB" id="9785415at2"/>
<dbReference type="PANTHER" id="PTHR21621:SF4">
    <property type="entry name" value="GLUTATHIONE SYNTHETASE"/>
    <property type="match status" value="1"/>
</dbReference>
<dbReference type="Gene3D" id="3.30.1490.20">
    <property type="entry name" value="ATP-grasp fold, A domain"/>
    <property type="match status" value="1"/>
</dbReference>
<keyword evidence="13" id="KW-1185">Reference proteome</keyword>
<protein>
    <recommendedName>
        <fullName evidence="10">Glutathione synthetase</fullName>
        <ecNumber evidence="10">6.3.2.3</ecNumber>
    </recommendedName>
    <alternativeName>
        <fullName evidence="10">GSH synthetase</fullName>
        <shortName evidence="10">GSH-S</shortName>
        <shortName evidence="10">GSHase</shortName>
    </alternativeName>
    <alternativeName>
        <fullName evidence="10">Glutathione synthase</fullName>
    </alternativeName>
</protein>
<dbReference type="GO" id="GO:0046872">
    <property type="term" value="F:metal ion binding"/>
    <property type="evidence" value="ECO:0007669"/>
    <property type="project" value="UniProtKB-KW"/>
</dbReference>
<evidence type="ECO:0000256" key="6">
    <source>
        <dbReference type="ARBA" id="ARBA00022741"/>
    </source>
</evidence>
<keyword evidence="3 10" id="KW-0436">Ligase</keyword>
<comment type="cofactor">
    <cofactor evidence="1">
        <name>Mn(2+)</name>
        <dbReference type="ChEBI" id="CHEBI:29035"/>
    </cofactor>
</comment>
<dbReference type="GO" id="GO:0004363">
    <property type="term" value="F:glutathione synthase activity"/>
    <property type="evidence" value="ECO:0007669"/>
    <property type="project" value="UniProtKB-UniRule"/>
</dbReference>
<sequence>MPLDIVVVMDPIGSIKIAKDSTFAMLLEAQRRGHRLLYVRPGGLAVRGGAAEALAAPLRVRDDAAGWYELGAWAPLRFGPGQVVLMRKDPPVDAEYLHDTQVLGLAQRAGARVVNDPQGLRDFNEKLAALLFPQCCPETLVSRDPASLKAFVAEHGEAVLKPLDGMGGRSIFRARAGEPNLNVILETLTSGGRSLAMAQRYLPEIRDGDKRILLVDGEPIDYCLARIPQGDEFRGNLAAGGRGEGRPLSERDRWIADQVGPEMRRRGMLFVGLDVIGDYLTEVNVTSPTCIRELDAQFGLNIAGRLFDAVEAGADAARPADAAPPQPAAPPAR</sequence>
<dbReference type="NCBIfam" id="NF003573">
    <property type="entry name" value="PRK05246.1"/>
    <property type="match status" value="1"/>
</dbReference>
<dbReference type="PANTHER" id="PTHR21621">
    <property type="entry name" value="RIBOSOMAL PROTEIN S6 MODIFICATION PROTEIN"/>
    <property type="match status" value="1"/>
</dbReference>
<dbReference type="InterPro" id="IPR006284">
    <property type="entry name" value="Glut_synth_pro"/>
</dbReference>
<reference evidence="12 13" key="1">
    <citation type="submission" date="2018-11" db="EMBL/GenBank/DDBJ databases">
        <title>Genomic Encyclopedia of Type Strains, Phase IV (KMG-IV): sequencing the most valuable type-strain genomes for metagenomic binning, comparative biology and taxonomic classification.</title>
        <authorList>
            <person name="Goeker M."/>
        </authorList>
    </citation>
    <scope>NUCLEOTIDE SEQUENCE [LARGE SCALE GENOMIC DNA]</scope>
    <source>
        <strain evidence="12 13">DSM 25623</strain>
    </source>
</reference>
<comment type="catalytic activity">
    <reaction evidence="10">
        <text>gamma-L-glutamyl-L-cysteine + glycine + ATP = glutathione + ADP + phosphate + H(+)</text>
        <dbReference type="Rhea" id="RHEA:13557"/>
        <dbReference type="ChEBI" id="CHEBI:15378"/>
        <dbReference type="ChEBI" id="CHEBI:30616"/>
        <dbReference type="ChEBI" id="CHEBI:43474"/>
        <dbReference type="ChEBI" id="CHEBI:57305"/>
        <dbReference type="ChEBI" id="CHEBI:57925"/>
        <dbReference type="ChEBI" id="CHEBI:58173"/>
        <dbReference type="ChEBI" id="CHEBI:456216"/>
        <dbReference type="EC" id="6.3.2.3"/>
    </reaction>
</comment>
<dbReference type="Gene3D" id="3.30.470.20">
    <property type="entry name" value="ATP-grasp fold, B domain"/>
    <property type="match status" value="1"/>
</dbReference>
<dbReference type="GO" id="GO:0005737">
    <property type="term" value="C:cytoplasm"/>
    <property type="evidence" value="ECO:0007669"/>
    <property type="project" value="TreeGrafter"/>
</dbReference>
<evidence type="ECO:0000256" key="10">
    <source>
        <dbReference type="HAMAP-Rule" id="MF_00162"/>
    </source>
</evidence>
<dbReference type="InterPro" id="IPR004218">
    <property type="entry name" value="GSHS_ATP-bd"/>
</dbReference>
<keyword evidence="9" id="KW-0464">Manganese</keyword>